<dbReference type="AlphaFoldDB" id="A0A6G0Y1K7"/>
<evidence type="ECO:0000313" key="1">
    <source>
        <dbReference type="EMBL" id="KAF0747347.1"/>
    </source>
</evidence>
<dbReference type="Proteomes" id="UP000478052">
    <property type="component" value="Unassembled WGS sequence"/>
</dbReference>
<proteinExistence type="predicted"/>
<organism evidence="1 2">
    <name type="scientific">Aphis craccivora</name>
    <name type="common">Cowpea aphid</name>
    <dbReference type="NCBI Taxonomy" id="307492"/>
    <lineage>
        <taxon>Eukaryota</taxon>
        <taxon>Metazoa</taxon>
        <taxon>Ecdysozoa</taxon>
        <taxon>Arthropoda</taxon>
        <taxon>Hexapoda</taxon>
        <taxon>Insecta</taxon>
        <taxon>Pterygota</taxon>
        <taxon>Neoptera</taxon>
        <taxon>Paraneoptera</taxon>
        <taxon>Hemiptera</taxon>
        <taxon>Sternorrhyncha</taxon>
        <taxon>Aphidomorpha</taxon>
        <taxon>Aphidoidea</taxon>
        <taxon>Aphididae</taxon>
        <taxon>Aphidini</taxon>
        <taxon>Aphis</taxon>
        <taxon>Aphis</taxon>
    </lineage>
</organism>
<accession>A0A6G0Y1K7</accession>
<sequence>SHILTVGEPPSDKDVTLKPSVGLYTVFDVILFCPTSLTICETNVDFPDPSNPNTNTFFSNDSSNFETSSKPSSSALYCRFFHVRYAAYVHTPKTTPDETTTRALNLKPIVHFKTY</sequence>
<keyword evidence="2" id="KW-1185">Reference proteome</keyword>
<feature type="non-terminal residue" evidence="1">
    <location>
        <position position="1"/>
    </location>
</feature>
<evidence type="ECO:0000313" key="2">
    <source>
        <dbReference type="Proteomes" id="UP000478052"/>
    </source>
</evidence>
<name>A0A6G0Y1K7_APHCR</name>
<protein>
    <submittedName>
        <fullName evidence="1">Uncharacterized protein</fullName>
    </submittedName>
</protein>
<dbReference type="EMBL" id="VUJU01006875">
    <property type="protein sequence ID" value="KAF0747347.1"/>
    <property type="molecule type" value="Genomic_DNA"/>
</dbReference>
<dbReference type="OrthoDB" id="25466at2759"/>
<comment type="caution">
    <text evidence="1">The sequence shown here is derived from an EMBL/GenBank/DDBJ whole genome shotgun (WGS) entry which is preliminary data.</text>
</comment>
<gene>
    <name evidence="1" type="ORF">FWK35_00025472</name>
</gene>
<reference evidence="1 2" key="1">
    <citation type="submission" date="2019-08" db="EMBL/GenBank/DDBJ databases">
        <title>Whole genome of Aphis craccivora.</title>
        <authorList>
            <person name="Voronova N.V."/>
            <person name="Shulinski R.S."/>
            <person name="Bandarenka Y.V."/>
            <person name="Zhorov D.G."/>
            <person name="Warner D."/>
        </authorList>
    </citation>
    <scope>NUCLEOTIDE SEQUENCE [LARGE SCALE GENOMIC DNA]</scope>
    <source>
        <strain evidence="1">180601</strain>
        <tissue evidence="1">Whole Body</tissue>
    </source>
</reference>